<reference evidence="9 10" key="1">
    <citation type="journal article" date="2014" name="BMC Genomics">
        <title>Genome and secretome analysis of the hemibiotrophic fungal pathogen, Moniliophthora roreri, which causes frosty pod rot disease of cacao: mechanisms of the biotrophic and necrotrophic phases.</title>
        <authorList>
            <person name="Meinhardt L.W."/>
            <person name="Costa G.G.L."/>
            <person name="Thomazella D.P.T."/>
            <person name="Teixeira P.J.P.L."/>
            <person name="Carazzolle M.F."/>
            <person name="Schuster S.C."/>
            <person name="Carlson J.E."/>
            <person name="Guiltinan M.J."/>
            <person name="Mieczkowski P."/>
            <person name="Farmer A."/>
            <person name="Ramaraj T."/>
            <person name="Crozier J."/>
            <person name="Davis R.E."/>
            <person name="Shao J."/>
            <person name="Melnick R.L."/>
            <person name="Pereira G.A.G."/>
            <person name="Bailey B.A."/>
        </authorList>
    </citation>
    <scope>NUCLEOTIDE SEQUENCE [LARGE SCALE GENOMIC DNA]</scope>
    <source>
        <strain evidence="9 10">MCA 2997</strain>
    </source>
</reference>
<comment type="function">
    <text evidence="6">Lipid hydrolase.</text>
</comment>
<name>V2XU07_MONRO</name>
<evidence type="ECO:0000256" key="2">
    <source>
        <dbReference type="ARBA" id="ARBA00022801"/>
    </source>
</evidence>
<protein>
    <recommendedName>
        <fullName evidence="6">Patatin-like phospholipase domain-containing protein</fullName>
        <ecNumber evidence="6">3.1.1.-</ecNumber>
    </recommendedName>
</protein>
<keyword evidence="6" id="KW-0812">Transmembrane</keyword>
<evidence type="ECO:0000256" key="1">
    <source>
        <dbReference type="ARBA" id="ARBA00006104"/>
    </source>
</evidence>
<feature type="domain" description="PNPLA" evidence="8">
    <location>
        <begin position="272"/>
        <end position="463"/>
    </location>
</feature>
<gene>
    <name evidence="9" type="ORF">Moror_7370</name>
</gene>
<dbReference type="GO" id="GO:0006641">
    <property type="term" value="P:triglyceride metabolic process"/>
    <property type="evidence" value="ECO:0007669"/>
    <property type="project" value="UniProtKB-ARBA"/>
</dbReference>
<comment type="caution">
    <text evidence="9">The sequence shown here is derived from an EMBL/GenBank/DDBJ whole genome shotgun (WGS) entry which is preliminary data.</text>
</comment>
<evidence type="ECO:0000256" key="3">
    <source>
        <dbReference type="ARBA" id="ARBA00022963"/>
    </source>
</evidence>
<keyword evidence="6" id="KW-0472">Membrane</keyword>
<proteinExistence type="inferred from homology"/>
<comment type="similarity">
    <text evidence="1 6">Belongs to the PLPL family.</text>
</comment>
<dbReference type="PROSITE" id="PS51635">
    <property type="entry name" value="PNPLA"/>
    <property type="match status" value="1"/>
</dbReference>
<keyword evidence="2 5" id="KW-0378">Hydrolase</keyword>
<keyword evidence="4 5" id="KW-0443">Lipid metabolism</keyword>
<organism evidence="9 10">
    <name type="scientific">Moniliophthora roreri (strain MCA 2997)</name>
    <name type="common">Cocoa frosty pod rot fungus</name>
    <name type="synonym">Crinipellis roreri</name>
    <dbReference type="NCBI Taxonomy" id="1381753"/>
    <lineage>
        <taxon>Eukaryota</taxon>
        <taxon>Fungi</taxon>
        <taxon>Dikarya</taxon>
        <taxon>Basidiomycota</taxon>
        <taxon>Agaricomycotina</taxon>
        <taxon>Agaricomycetes</taxon>
        <taxon>Agaricomycetidae</taxon>
        <taxon>Agaricales</taxon>
        <taxon>Marasmiineae</taxon>
        <taxon>Marasmiaceae</taxon>
        <taxon>Moniliophthora</taxon>
    </lineage>
</organism>
<dbReference type="OrthoDB" id="15478at2759"/>
<dbReference type="CDD" id="cd07232">
    <property type="entry name" value="Pat_PLPL"/>
    <property type="match status" value="1"/>
</dbReference>
<feature type="transmembrane region" description="Helical" evidence="6">
    <location>
        <begin position="97"/>
        <end position="117"/>
    </location>
</feature>
<feature type="compositionally biased region" description="Acidic residues" evidence="7">
    <location>
        <begin position="755"/>
        <end position="770"/>
    </location>
</feature>
<dbReference type="GO" id="GO:0016042">
    <property type="term" value="P:lipid catabolic process"/>
    <property type="evidence" value="ECO:0007669"/>
    <property type="project" value="UniProtKB-UniRule"/>
</dbReference>
<feature type="region of interest" description="Disordered" evidence="7">
    <location>
        <begin position="673"/>
        <end position="770"/>
    </location>
</feature>
<accession>V2XU07</accession>
<dbReference type="GO" id="GO:0016020">
    <property type="term" value="C:membrane"/>
    <property type="evidence" value="ECO:0007669"/>
    <property type="project" value="UniProtKB-SubCell"/>
</dbReference>
<evidence type="ECO:0000256" key="4">
    <source>
        <dbReference type="ARBA" id="ARBA00023098"/>
    </source>
</evidence>
<dbReference type="EC" id="3.1.1.-" evidence="6"/>
<dbReference type="InterPro" id="IPR021771">
    <property type="entry name" value="Triacylglycerol_lipase_N"/>
</dbReference>
<feature type="compositionally biased region" description="Polar residues" evidence="7">
    <location>
        <begin position="686"/>
        <end position="710"/>
    </location>
</feature>
<dbReference type="Pfam" id="PF01734">
    <property type="entry name" value="Patatin"/>
    <property type="match status" value="1"/>
</dbReference>
<evidence type="ECO:0000313" key="9">
    <source>
        <dbReference type="EMBL" id="ESK96025.1"/>
    </source>
</evidence>
<evidence type="ECO:0000313" key="10">
    <source>
        <dbReference type="Proteomes" id="UP000017559"/>
    </source>
</evidence>
<dbReference type="GO" id="GO:0004806">
    <property type="term" value="F:triacylglycerol lipase activity"/>
    <property type="evidence" value="ECO:0007669"/>
    <property type="project" value="InterPro"/>
</dbReference>
<dbReference type="STRING" id="1381753.V2XU07"/>
<feature type="active site" description="Nucleophile" evidence="5">
    <location>
        <position position="305"/>
    </location>
</feature>
<dbReference type="Proteomes" id="UP000017559">
    <property type="component" value="Unassembled WGS sequence"/>
</dbReference>
<comment type="subcellular location">
    <subcellularLocation>
        <location evidence="6">Membrane</location>
        <topology evidence="6">Single-pass membrane protein</topology>
    </subcellularLocation>
</comment>
<dbReference type="PANTHER" id="PTHR14226">
    <property type="entry name" value="NEUROPATHY TARGET ESTERASE/SWISS CHEESE D.MELANOGASTER"/>
    <property type="match status" value="1"/>
</dbReference>
<keyword evidence="3 5" id="KW-0442">Lipid degradation</keyword>
<evidence type="ECO:0000256" key="7">
    <source>
        <dbReference type="SAM" id="MobiDB-lite"/>
    </source>
</evidence>
<dbReference type="PANTHER" id="PTHR14226:SF66">
    <property type="entry name" value="TRIACYLGLYCEROL LIPASE PTL2"/>
    <property type="match status" value="1"/>
</dbReference>
<evidence type="ECO:0000259" key="8">
    <source>
        <dbReference type="PROSITE" id="PS51635"/>
    </source>
</evidence>
<feature type="short sequence motif" description="GXSXG" evidence="5">
    <location>
        <begin position="303"/>
        <end position="307"/>
    </location>
</feature>
<dbReference type="Pfam" id="PF11815">
    <property type="entry name" value="DUF3336"/>
    <property type="match status" value="1"/>
</dbReference>
<dbReference type="EMBL" id="AWSO01000055">
    <property type="protein sequence ID" value="ESK96025.1"/>
    <property type="molecule type" value="Genomic_DNA"/>
</dbReference>
<dbReference type="Gene3D" id="3.40.1090.10">
    <property type="entry name" value="Cytosolic phospholipase A2 catalytic domain"/>
    <property type="match status" value="2"/>
</dbReference>
<dbReference type="AlphaFoldDB" id="V2XU07"/>
<dbReference type="InterPro" id="IPR002641">
    <property type="entry name" value="PNPLA_dom"/>
</dbReference>
<evidence type="ECO:0000256" key="5">
    <source>
        <dbReference type="PROSITE-ProRule" id="PRU01161"/>
    </source>
</evidence>
<dbReference type="HOGENOM" id="CLU_009031_2_1_1"/>
<keyword evidence="10" id="KW-1185">Reference proteome</keyword>
<keyword evidence="6" id="KW-1133">Transmembrane helix</keyword>
<dbReference type="KEGG" id="mrr:Moror_7370"/>
<comment type="caution">
    <text evidence="5">Lacks conserved residue(s) required for the propagation of feature annotation.</text>
</comment>
<evidence type="ECO:0000256" key="6">
    <source>
        <dbReference type="RuleBase" id="RU362055"/>
    </source>
</evidence>
<dbReference type="InterPro" id="IPR050301">
    <property type="entry name" value="NTE"/>
</dbReference>
<feature type="active site" description="Proton acceptor" evidence="5">
    <location>
        <position position="450"/>
    </location>
</feature>
<dbReference type="SUPFAM" id="SSF52151">
    <property type="entry name" value="FabD/lysophospholipase-like"/>
    <property type="match status" value="1"/>
</dbReference>
<dbReference type="InterPro" id="IPR016035">
    <property type="entry name" value="Acyl_Trfase/lysoPLipase"/>
</dbReference>
<sequence>MSSIDDAASLHADFVDESHIQAFREALHTDEYFPGDLANSPGPVPQSPTLPPASSIRVKKVSALSDFAPVNLRVKRKKKKERAHERRHDCMYLLLRWPLLLFIFIFIAAEFGLYVFIRQVVNGKEWISAWRGKKGLLRKRLRAARNYEEWKAAARAMDEYLKFDEWKNIDEDSFYDWKLIRKVTRSLKLHREKNDVRGCMGVLETCIRANFAGIESSRLYSETFLGTKNLIESYYDEEEKALEFIRESPQLTVDEKKKFFKSANTNFGISALCLSGGASFGYYHVGVIKAFVEADLLPRVITGTSAGGLIAALVCTRREVELKSLLVPELANRITACEEPFVVWGRRFWKTGARFDSVLWARKATFFTMGSLTFAEAFARTGRILNISVIPADRNSPTRLLNYVTAPDCVIWSALLASAAVPGILNPVVLMQKLKDGTIVPWEFSSKFKDGSLRVDIPIQSLNLFFNVTFPVVSQVNPHVHLFFFAPRGSAGKPVAHSKGKGEILRYLHFALCMLTRLLGNFLLSAVEQWLKHELTKNFKVIRDLELLPTVLGQDWSSVFLQRFDGAVTIWPRTRLWDWFRILTDPDPVELERMMKVGSLVTWPKLHMIGNRMRIERQIYQGRQFVRSALKAPAAHNYNHNGPGKSVLRLQPPPALDQVLSVDSDTERAFAAGTRRSFHIRRAHASSGNTTPSGSRKGSTENLNPISNTSRRAEPMKVVNGNSQPFLTRLRTKSFPNFRPREGESMATSRGIETDLFDDQEWSSDSEDSQ</sequence>